<dbReference type="Proteomes" id="UP000515561">
    <property type="component" value="Chromosome"/>
</dbReference>
<sequence>MFPGNKYKAVTFSYDDGVTQDKRLVDIFHKYGLKATFNLNSGLQSGASSFTKNDIVIRRMNVEGLKKLYQGHEIAVHTLTHPFLEKQDAETVYNEVLQDKKNLEQIFEQNIQGMAYPFGTYNDEVKKIVKDCGIRYSRTVETTEDFLPQKDLLAFKSTCHHNNPNLMKLAEQFVHSEVKEVQIFYIWGHSYEFEVDQNWDVIEEFCRFISRRDDIFYGTNEEVLLCNHE</sequence>
<dbReference type="Gene3D" id="3.20.20.370">
    <property type="entry name" value="Glycoside hydrolase/deacetylase"/>
    <property type="match status" value="1"/>
</dbReference>
<dbReference type="GO" id="GO:0016810">
    <property type="term" value="F:hydrolase activity, acting on carbon-nitrogen (but not peptide) bonds"/>
    <property type="evidence" value="ECO:0007669"/>
    <property type="project" value="InterPro"/>
</dbReference>
<gene>
    <name evidence="2" type="ORF">acsn021_05970</name>
</gene>
<dbReference type="SUPFAM" id="SSF88713">
    <property type="entry name" value="Glycoside hydrolase/deacetylase"/>
    <property type="match status" value="1"/>
</dbReference>
<dbReference type="AlphaFoldDB" id="A0A6S6R1Z1"/>
<dbReference type="InterPro" id="IPR002509">
    <property type="entry name" value="NODB_dom"/>
</dbReference>
<evidence type="ECO:0000256" key="1">
    <source>
        <dbReference type="ARBA" id="ARBA00022729"/>
    </source>
</evidence>
<dbReference type="GO" id="GO:0005975">
    <property type="term" value="P:carbohydrate metabolic process"/>
    <property type="evidence" value="ECO:0007669"/>
    <property type="project" value="InterPro"/>
</dbReference>
<dbReference type="PANTHER" id="PTHR34216:SF11">
    <property type="entry name" value="CHITOOLIGOSACCHARIDE DEACETYLASE"/>
    <property type="match status" value="1"/>
</dbReference>
<evidence type="ECO:0000313" key="2">
    <source>
        <dbReference type="EMBL" id="BCJ93028.1"/>
    </source>
</evidence>
<dbReference type="KEGG" id="acel:acsn021_05970"/>
<evidence type="ECO:0000313" key="3">
    <source>
        <dbReference type="Proteomes" id="UP000515561"/>
    </source>
</evidence>
<dbReference type="InterPro" id="IPR051398">
    <property type="entry name" value="Polysacch_Deacetylase"/>
</dbReference>
<organism evidence="2 3">
    <name type="scientific">Anaerocolumna cellulosilytica</name>
    <dbReference type="NCBI Taxonomy" id="433286"/>
    <lineage>
        <taxon>Bacteria</taxon>
        <taxon>Bacillati</taxon>
        <taxon>Bacillota</taxon>
        <taxon>Clostridia</taxon>
        <taxon>Lachnospirales</taxon>
        <taxon>Lachnospiraceae</taxon>
        <taxon>Anaerocolumna</taxon>
    </lineage>
</organism>
<keyword evidence="1" id="KW-0732">Signal</keyword>
<dbReference type="PROSITE" id="PS51677">
    <property type="entry name" value="NODB"/>
    <property type="match status" value="1"/>
</dbReference>
<reference evidence="2 3" key="1">
    <citation type="journal article" date="2016" name="Int. J. Syst. Evol. Microbiol.">
        <title>Descriptions of Anaerotaenia torta gen. nov., sp. nov. and Anaerocolumna cellulosilytica gen. nov., sp. nov. isolated from a methanogenic reactor of cattle waste.</title>
        <authorList>
            <person name="Uek A."/>
            <person name="Ohtaki Y."/>
            <person name="Kaku N."/>
            <person name="Ueki K."/>
        </authorList>
    </citation>
    <scope>NUCLEOTIDE SEQUENCE [LARGE SCALE GENOMIC DNA]</scope>
    <source>
        <strain evidence="2 3">SN021</strain>
    </source>
</reference>
<dbReference type="Pfam" id="PF01522">
    <property type="entry name" value="Polysacc_deac_1"/>
    <property type="match status" value="1"/>
</dbReference>
<dbReference type="RefSeq" id="WP_184095369.1">
    <property type="nucleotide sequence ID" value="NZ_AP023367.1"/>
</dbReference>
<proteinExistence type="predicted"/>
<dbReference type="PANTHER" id="PTHR34216">
    <property type="match status" value="1"/>
</dbReference>
<protein>
    <submittedName>
        <fullName evidence="2">Polysaccharide deacetylase</fullName>
    </submittedName>
</protein>
<dbReference type="CDD" id="cd10967">
    <property type="entry name" value="CE4_GLA_like_6s"/>
    <property type="match status" value="1"/>
</dbReference>
<dbReference type="EMBL" id="AP023367">
    <property type="protein sequence ID" value="BCJ93028.1"/>
    <property type="molecule type" value="Genomic_DNA"/>
</dbReference>
<dbReference type="InterPro" id="IPR011330">
    <property type="entry name" value="Glyco_hydro/deAcase_b/a-brl"/>
</dbReference>
<keyword evidence="3" id="KW-1185">Reference proteome</keyword>
<name>A0A6S6R1Z1_9FIRM</name>
<accession>A0A6S6R1Z1</accession>